<keyword evidence="3" id="KW-1185">Reference proteome</keyword>
<sequence length="247" mass="26603">MPSDYSALVPWGLVTLILAVGTVLSVLATRRLERPVAWLCAAGCFLLLGVHLVRFLSAADVVAPARGRVLDQVFGLGLQFSPFVEAVGLVLVITAALRGWRTAESPMPVEPRPGRSRGSFLRSRVSCPVWVFGTAVVLVVGALVTVAAVVPTDDAVPRLVRGAVVEHVGAGFRFVADDDPDDPEVYWPNSRFWVDDRGAQRNGGTPTCLRADAVLPTRVELAFLDVKGGRTHTFGDFPYLLSVRCLD</sequence>
<evidence type="ECO:0000313" key="3">
    <source>
        <dbReference type="Proteomes" id="UP001595859"/>
    </source>
</evidence>
<keyword evidence="1" id="KW-0812">Transmembrane</keyword>
<dbReference type="RefSeq" id="WP_378056387.1">
    <property type="nucleotide sequence ID" value="NZ_JBHSIS010000006.1"/>
</dbReference>
<organism evidence="2 3">
    <name type="scientific">Actinophytocola glycyrrhizae</name>
    <dbReference type="NCBI Taxonomy" id="2044873"/>
    <lineage>
        <taxon>Bacteria</taxon>
        <taxon>Bacillati</taxon>
        <taxon>Actinomycetota</taxon>
        <taxon>Actinomycetes</taxon>
        <taxon>Pseudonocardiales</taxon>
        <taxon>Pseudonocardiaceae</taxon>
    </lineage>
</organism>
<reference evidence="3" key="1">
    <citation type="journal article" date="2019" name="Int. J. Syst. Evol. Microbiol.">
        <title>The Global Catalogue of Microorganisms (GCM) 10K type strain sequencing project: providing services to taxonomists for standard genome sequencing and annotation.</title>
        <authorList>
            <consortium name="The Broad Institute Genomics Platform"/>
            <consortium name="The Broad Institute Genome Sequencing Center for Infectious Disease"/>
            <person name="Wu L."/>
            <person name="Ma J."/>
        </authorList>
    </citation>
    <scope>NUCLEOTIDE SEQUENCE [LARGE SCALE GENOMIC DNA]</scope>
    <source>
        <strain evidence="3">ZS-22-S1</strain>
    </source>
</reference>
<name>A0ABV9S0I3_9PSEU</name>
<feature type="transmembrane region" description="Helical" evidence="1">
    <location>
        <begin position="76"/>
        <end position="97"/>
    </location>
</feature>
<keyword evidence="1" id="KW-1133">Transmembrane helix</keyword>
<accession>A0ABV9S0I3</accession>
<dbReference type="EMBL" id="JBHSIS010000006">
    <property type="protein sequence ID" value="MFC4854444.1"/>
    <property type="molecule type" value="Genomic_DNA"/>
</dbReference>
<gene>
    <name evidence="2" type="ORF">ACFPCV_13095</name>
</gene>
<keyword evidence="1" id="KW-0472">Membrane</keyword>
<feature type="transmembrane region" description="Helical" evidence="1">
    <location>
        <begin position="125"/>
        <end position="150"/>
    </location>
</feature>
<protein>
    <submittedName>
        <fullName evidence="2">Uncharacterized protein</fullName>
    </submittedName>
</protein>
<dbReference type="Proteomes" id="UP001595859">
    <property type="component" value="Unassembled WGS sequence"/>
</dbReference>
<proteinExistence type="predicted"/>
<feature type="transmembrane region" description="Helical" evidence="1">
    <location>
        <begin position="36"/>
        <end position="56"/>
    </location>
</feature>
<comment type="caution">
    <text evidence="2">The sequence shown here is derived from an EMBL/GenBank/DDBJ whole genome shotgun (WGS) entry which is preliminary data.</text>
</comment>
<evidence type="ECO:0000256" key="1">
    <source>
        <dbReference type="SAM" id="Phobius"/>
    </source>
</evidence>
<evidence type="ECO:0000313" key="2">
    <source>
        <dbReference type="EMBL" id="MFC4854444.1"/>
    </source>
</evidence>
<feature type="transmembrane region" description="Helical" evidence="1">
    <location>
        <begin position="6"/>
        <end position="29"/>
    </location>
</feature>